<dbReference type="PANTHER" id="PTHR38248:SF2">
    <property type="entry name" value="FUNK1 11"/>
    <property type="match status" value="1"/>
</dbReference>
<feature type="domain" description="Fungal-type protein kinase" evidence="2">
    <location>
        <begin position="419"/>
        <end position="552"/>
    </location>
</feature>
<feature type="compositionally biased region" description="Acidic residues" evidence="1">
    <location>
        <begin position="818"/>
        <end position="837"/>
    </location>
</feature>
<keyword evidence="4" id="KW-1185">Reference proteome</keyword>
<organism evidence="3 4">
    <name type="scientific">Ganoderma sinense ZZ0214-1</name>
    <dbReference type="NCBI Taxonomy" id="1077348"/>
    <lineage>
        <taxon>Eukaryota</taxon>
        <taxon>Fungi</taxon>
        <taxon>Dikarya</taxon>
        <taxon>Basidiomycota</taxon>
        <taxon>Agaricomycotina</taxon>
        <taxon>Agaricomycetes</taxon>
        <taxon>Polyporales</taxon>
        <taxon>Polyporaceae</taxon>
        <taxon>Ganoderma</taxon>
    </lineage>
</organism>
<dbReference type="PROSITE" id="PS00109">
    <property type="entry name" value="PROTEIN_KINASE_TYR"/>
    <property type="match status" value="1"/>
</dbReference>
<feature type="domain" description="Fungal-type protein kinase" evidence="2">
    <location>
        <begin position="186"/>
        <end position="412"/>
    </location>
</feature>
<feature type="compositionally biased region" description="Low complexity" evidence="1">
    <location>
        <begin position="72"/>
        <end position="81"/>
    </location>
</feature>
<dbReference type="Proteomes" id="UP000230002">
    <property type="component" value="Unassembled WGS sequence"/>
</dbReference>
<feature type="compositionally biased region" description="Low complexity" evidence="1">
    <location>
        <begin position="136"/>
        <end position="166"/>
    </location>
</feature>
<gene>
    <name evidence="3" type="ORF">GSI_05859</name>
</gene>
<dbReference type="InterPro" id="IPR008266">
    <property type="entry name" value="Tyr_kinase_AS"/>
</dbReference>
<reference evidence="3 4" key="1">
    <citation type="journal article" date="2015" name="Sci. Rep.">
        <title>Chromosome-level genome map provides insights into diverse defense mechanisms in the medicinal fungus Ganoderma sinense.</title>
        <authorList>
            <person name="Zhu Y."/>
            <person name="Xu J."/>
            <person name="Sun C."/>
            <person name="Zhou S."/>
            <person name="Xu H."/>
            <person name="Nelson D.R."/>
            <person name="Qian J."/>
            <person name="Song J."/>
            <person name="Luo H."/>
            <person name="Xiang L."/>
            <person name="Li Y."/>
            <person name="Xu Z."/>
            <person name="Ji A."/>
            <person name="Wang L."/>
            <person name="Lu S."/>
            <person name="Hayward A."/>
            <person name="Sun W."/>
            <person name="Li X."/>
            <person name="Schwartz D.C."/>
            <person name="Wang Y."/>
            <person name="Chen S."/>
        </authorList>
    </citation>
    <scope>NUCLEOTIDE SEQUENCE [LARGE SCALE GENOMIC DNA]</scope>
    <source>
        <strain evidence="3 4">ZZ0214-1</strain>
    </source>
</reference>
<feature type="compositionally biased region" description="Polar residues" evidence="1">
    <location>
        <begin position="802"/>
        <end position="812"/>
    </location>
</feature>
<dbReference type="EMBL" id="AYKW01000012">
    <property type="protein sequence ID" value="PIL31162.1"/>
    <property type="molecule type" value="Genomic_DNA"/>
</dbReference>
<dbReference type="SUPFAM" id="SSF56112">
    <property type="entry name" value="Protein kinase-like (PK-like)"/>
    <property type="match status" value="1"/>
</dbReference>
<dbReference type="OrthoDB" id="2757351at2759"/>
<dbReference type="InterPro" id="IPR011009">
    <property type="entry name" value="Kinase-like_dom_sf"/>
</dbReference>
<feature type="region of interest" description="Disordered" evidence="1">
    <location>
        <begin position="71"/>
        <end position="107"/>
    </location>
</feature>
<dbReference type="Pfam" id="PF17667">
    <property type="entry name" value="Pkinase_fungal"/>
    <property type="match status" value="2"/>
</dbReference>
<feature type="region of interest" description="Disordered" evidence="1">
    <location>
        <begin position="662"/>
        <end position="681"/>
    </location>
</feature>
<evidence type="ECO:0000256" key="1">
    <source>
        <dbReference type="SAM" id="MobiDB-lite"/>
    </source>
</evidence>
<evidence type="ECO:0000313" key="4">
    <source>
        <dbReference type="Proteomes" id="UP000230002"/>
    </source>
</evidence>
<dbReference type="Gene3D" id="1.10.510.10">
    <property type="entry name" value="Transferase(Phosphotransferase) domain 1"/>
    <property type="match status" value="1"/>
</dbReference>
<protein>
    <recommendedName>
        <fullName evidence="2">Fungal-type protein kinase domain-containing protein</fullName>
    </recommendedName>
</protein>
<name>A0A2G8SBP4_9APHY</name>
<sequence>MSWWQLKVDDWFNTYLPGEGPPKNLRWTPFNVDLASERTMYAGLTEGLQNVIETAGCHDLEARSTYRYPDNTLSTTTGQTTRLCPDMGIYPVSRPDPDGQNSAATSVDPVELIRVRYNSMEVPVEVKHEPVKRAEASSTGTPATDSPAPSSSLPDPASLPSFPSPSETDFSISSPEGGAAVPMGLKAHCGQMMDYVIELFNRQHRLFVFMILFVNKNARLLRFDRTGASMTHEFDYTQHPEVIGKFLYHLSRSRDAMGHDPTASPANEADTTLFRALHAQYDLKSTVGRYLKDAATDGWPVYRLAIEGGFSSDEKSAVRREAPISRREFLIGRPMSVSRSLSGRGTKAHVAYDVVTKTVVVIKDSWRPNSDNIRSEYDTYLLLNNIDGEVINDIPTLLGGGDVVCQGVTQETQTPNPDLLTRIHFRLILKEVCRPLEDFVDSLELVSSISSALGAHFLAWTAAHVLHRDVSVGNILIFDQDPGNPPNPSTSRGLLADWDLAKTKDELDNPVFTQKTRSGTWPFISARLQHSGPEQRHELSDDLESFVHVLNYCALKHLPNTLSNDDVRIAKFISDVYDYVRESGGLDRGGYDKLDMLVNNKPFVQLLMAGHPLGTVLQMLSELCWQHYHHIQFRSRQSSLPPAGSREPIVFRPSPLERLRSVVNPSPTPEKILPMADPERSPFKDHGAIGNVFLWATMPPEPSKVKWPSDKIKRTKPLIVPLATSRSGKRQSGAPSYAPYSVEEPKHSAPAKRARSAATLNSRGSRGRSTRAKALKTSSRKRIRSETSPAEITDPMAMRSGAESSRSTTPESQGMLGDVEDDADMDDGLEPDAADSESDTRVAGSALSHHYAERVTDMASGLDDIRFD</sequence>
<evidence type="ECO:0000313" key="3">
    <source>
        <dbReference type="EMBL" id="PIL31162.1"/>
    </source>
</evidence>
<feature type="compositionally biased region" description="Basic and acidic residues" evidence="1">
    <location>
        <begin position="126"/>
        <end position="135"/>
    </location>
</feature>
<accession>A0A2G8SBP4</accession>
<dbReference type="InterPro" id="IPR040976">
    <property type="entry name" value="Pkinase_fungal"/>
</dbReference>
<feature type="region of interest" description="Disordered" evidence="1">
    <location>
        <begin position="126"/>
        <end position="177"/>
    </location>
</feature>
<dbReference type="GO" id="GO:0004672">
    <property type="term" value="F:protein kinase activity"/>
    <property type="evidence" value="ECO:0007669"/>
    <property type="project" value="InterPro"/>
</dbReference>
<dbReference type="PANTHER" id="PTHR38248">
    <property type="entry name" value="FUNK1 6"/>
    <property type="match status" value="1"/>
</dbReference>
<feature type="compositionally biased region" description="Basic residues" evidence="1">
    <location>
        <begin position="765"/>
        <end position="783"/>
    </location>
</feature>
<evidence type="ECO:0000259" key="2">
    <source>
        <dbReference type="Pfam" id="PF17667"/>
    </source>
</evidence>
<feature type="region of interest" description="Disordered" evidence="1">
    <location>
        <begin position="718"/>
        <end position="868"/>
    </location>
</feature>
<proteinExistence type="predicted"/>
<dbReference type="AlphaFoldDB" id="A0A2G8SBP4"/>
<comment type="caution">
    <text evidence="3">The sequence shown here is derived from an EMBL/GenBank/DDBJ whole genome shotgun (WGS) entry which is preliminary data.</text>
</comment>